<gene>
    <name evidence="4" type="ORF">R7226_27775</name>
</gene>
<evidence type="ECO:0000259" key="1">
    <source>
        <dbReference type="Pfam" id="PF01968"/>
    </source>
</evidence>
<dbReference type="EMBL" id="JAWSTH010000124">
    <property type="protein sequence ID" value="MDW5598188.1"/>
    <property type="molecule type" value="Genomic_DNA"/>
</dbReference>
<keyword evidence="5" id="KW-1185">Reference proteome</keyword>
<dbReference type="InterPro" id="IPR049517">
    <property type="entry name" value="ACX-like_C"/>
</dbReference>
<feature type="domain" description="Hydantoinase/oxoprolinase N-terminal" evidence="2">
    <location>
        <begin position="5"/>
        <end position="186"/>
    </location>
</feature>
<reference evidence="4 5" key="2">
    <citation type="submission" date="2023-10" db="EMBL/GenBank/DDBJ databases">
        <authorList>
            <person name="Han X.F."/>
        </authorList>
    </citation>
    <scope>NUCLEOTIDE SEQUENCE [LARGE SCALE GENOMIC DNA]</scope>
    <source>
        <strain evidence="4 5">KCTC 39840</strain>
    </source>
</reference>
<dbReference type="InterPro" id="IPR008040">
    <property type="entry name" value="Hydant_A_N"/>
</dbReference>
<feature type="domain" description="Acetophenone carboxylase-like C-terminal" evidence="3">
    <location>
        <begin position="507"/>
        <end position="672"/>
    </location>
</feature>
<organism evidence="4 5">
    <name type="scientific">Conexibacter stalactiti</name>
    <dbReference type="NCBI Taxonomy" id="1940611"/>
    <lineage>
        <taxon>Bacteria</taxon>
        <taxon>Bacillati</taxon>
        <taxon>Actinomycetota</taxon>
        <taxon>Thermoleophilia</taxon>
        <taxon>Solirubrobacterales</taxon>
        <taxon>Conexibacteraceae</taxon>
        <taxon>Conexibacter</taxon>
    </lineage>
</organism>
<evidence type="ECO:0000313" key="4">
    <source>
        <dbReference type="EMBL" id="MDW5598188.1"/>
    </source>
</evidence>
<feature type="domain" description="Hydantoinase A/oxoprolinase" evidence="1">
    <location>
        <begin position="207"/>
        <end position="492"/>
    </location>
</feature>
<dbReference type="Proteomes" id="UP001284601">
    <property type="component" value="Unassembled WGS sequence"/>
</dbReference>
<evidence type="ECO:0000313" key="5">
    <source>
        <dbReference type="Proteomes" id="UP001284601"/>
    </source>
</evidence>
<accession>A0ABU4HXY5</accession>
<proteinExistence type="predicted"/>
<dbReference type="PANTHER" id="PTHR11365:SF23">
    <property type="entry name" value="HYPOTHETICAL 5-OXOPROLINASE (EUROFUNG)-RELATED"/>
    <property type="match status" value="1"/>
</dbReference>
<dbReference type="PANTHER" id="PTHR11365">
    <property type="entry name" value="5-OXOPROLINASE RELATED"/>
    <property type="match status" value="1"/>
</dbReference>
<sequence length="703" mass="72141">MSDLRLAVDVGGTFTDLVLSGAEVGRRSYKTSSTPADPAAGVVNGLHTIAADLGIDVGALLAQTPVIVHGTTITTNALLTRTGARTGLLVTRGFRDTLRLRQGQRERQFDSRSAPPELLVPRWRVHPVGGRFDRRGRELEPLAEADVVAAARALAQDGVEAVAIALIFSFLDPAHELRAAELVRRELPGAFVSLSAAVAPEVRLYERTSTAVVNAYVGPILRTYLDRLQARLRELGFDGSLLVMQSNGGVATPEVVAEHAVSTLLSGPAGGPIAGAEAVAPLELPKAMTIDMGGTSFEVSLARGGVTDVRPGGLLGGQAVTTPMLDISTIGAGGGSIAWVTAGGMLRVGPQSAGALPGPACYGRGGTAATVTDAGLLLGYVGGESFGGGELALSRVAAEQAVGALARELGIDTTAAAAGIYATVNAAMTDSLRLVTVSRGLDPREFALVAAGGAGPVHAAALARDLEVPLVVVPRDASVLCAAGMLVTDFVHHAVRTVYGRTPAPDAAALAVAWEELEAGVAAQLEREGVAPQQARFRRSVEVRYVGQVHQIELDLPDGEAVDGALLDGVLATFPAAHRERYGHVLDGVELELVNVRLEARGPAGTPVVALGGAPGEPEPAPRAARDAWFDGRFVATPVYDGAPLGVGVRLEGPALVELSTSTIVVPPGTALTVAPSGSYALHGAADPLADVLERLYAGGVSV</sequence>
<protein>
    <submittedName>
        <fullName evidence="4">Hydantoinase/oxoprolinase family protein</fullName>
    </submittedName>
</protein>
<dbReference type="RefSeq" id="WP_318600664.1">
    <property type="nucleotide sequence ID" value="NZ_JAWSTH010000124.1"/>
</dbReference>
<evidence type="ECO:0000259" key="3">
    <source>
        <dbReference type="Pfam" id="PF19278"/>
    </source>
</evidence>
<reference evidence="5" key="1">
    <citation type="submission" date="2023-07" db="EMBL/GenBank/DDBJ databases">
        <title>Conexibacter stalactiti sp. nov., isolated from stalactites in a lava cave and emended description of the genus Conexibacter.</title>
        <authorList>
            <person name="Lee S.D."/>
        </authorList>
    </citation>
    <scope>NUCLEOTIDE SEQUENCE [LARGE SCALE GENOMIC DNA]</scope>
    <source>
        <strain evidence="5">KCTC 39840</strain>
    </source>
</reference>
<dbReference type="Pfam" id="PF19278">
    <property type="entry name" value="Hydant_A_C"/>
    <property type="match status" value="1"/>
</dbReference>
<evidence type="ECO:0000259" key="2">
    <source>
        <dbReference type="Pfam" id="PF05378"/>
    </source>
</evidence>
<comment type="caution">
    <text evidence="4">The sequence shown here is derived from an EMBL/GenBank/DDBJ whole genome shotgun (WGS) entry which is preliminary data.</text>
</comment>
<dbReference type="Pfam" id="PF01968">
    <property type="entry name" value="Hydantoinase_A"/>
    <property type="match status" value="1"/>
</dbReference>
<dbReference type="Pfam" id="PF05378">
    <property type="entry name" value="Hydant_A_N"/>
    <property type="match status" value="1"/>
</dbReference>
<name>A0ABU4HXY5_9ACTN</name>
<dbReference type="InterPro" id="IPR045079">
    <property type="entry name" value="Oxoprolinase-like"/>
</dbReference>
<dbReference type="InterPro" id="IPR002821">
    <property type="entry name" value="Hydantoinase_A"/>
</dbReference>